<comment type="caution">
    <text evidence="1">The sequence shown here is derived from an EMBL/GenBank/DDBJ whole genome shotgun (WGS) entry which is preliminary data.</text>
</comment>
<proteinExistence type="predicted"/>
<sequence length="27" mass="2750">MHILMLSELDSAPLAAEPIGGRTAGQA</sequence>
<dbReference type="EMBL" id="JPUO02000248">
    <property type="protein sequence ID" value="OQP71300.1"/>
    <property type="molecule type" value="Genomic_DNA"/>
</dbReference>
<evidence type="ECO:0000313" key="2">
    <source>
        <dbReference type="Proteomes" id="UP000050343"/>
    </source>
</evidence>
<reference evidence="1 2" key="2">
    <citation type="journal article" date="2017" name="Plant Pathol.">
        <title>Pathogenicity and virulence gene content of Xanthomonas strains infecting Araceae, formerly known as Xanthomonas axonopodis pv. dieffenbachiae.</title>
        <authorList>
            <person name="Constantin E.C."/>
            <person name="Haegeman A."/>
            <person name="Van Vaerenbergh J."/>
            <person name="Baeyen S."/>
            <person name="Van Malderghem C."/>
            <person name="Maes M."/>
            <person name="Cottyn B."/>
        </authorList>
    </citation>
    <scope>NUCLEOTIDE SEQUENCE [LARGE SCALE GENOMIC DNA]</scope>
    <source>
        <strain evidence="2">LMG9055</strain>
    </source>
</reference>
<dbReference type="AlphaFoldDB" id="A0A1V9GKY2"/>
<reference evidence="1 2" key="1">
    <citation type="journal article" date="2016" name="Plant Pathol.">
        <title>Genetic characterization of strains named as Xanthomonas axonopodis pv. dieffenbachiae leads to a taxonomic revision of the X. axonopodis species complex.</title>
        <authorList>
            <person name="Constantin E.C."/>
            <person name="Cleenwerck I."/>
            <person name="Maes M."/>
            <person name="Baeyen S."/>
            <person name="Van Malderghem C."/>
            <person name="De Vos P."/>
            <person name="Cottyn B."/>
        </authorList>
    </citation>
    <scope>NUCLEOTIDE SEQUENCE [LARGE SCALE GENOMIC DNA]</scope>
    <source>
        <strain evidence="2">LMG9055</strain>
    </source>
</reference>
<dbReference type="Proteomes" id="UP000050343">
    <property type="component" value="Unassembled WGS sequence"/>
</dbReference>
<protein>
    <submittedName>
        <fullName evidence="1">Uncharacterized protein</fullName>
    </submittedName>
</protein>
<gene>
    <name evidence="1" type="ORF">IA54_015375</name>
</gene>
<evidence type="ECO:0000313" key="1">
    <source>
        <dbReference type="EMBL" id="OQP71300.1"/>
    </source>
</evidence>
<organism evidence="1 2">
    <name type="scientific">Xanthomonas phaseoli pv. syngonii LMG 9055</name>
    <dbReference type="NCBI Taxonomy" id="1437878"/>
    <lineage>
        <taxon>Bacteria</taxon>
        <taxon>Pseudomonadati</taxon>
        <taxon>Pseudomonadota</taxon>
        <taxon>Gammaproteobacteria</taxon>
        <taxon>Lysobacterales</taxon>
        <taxon>Lysobacteraceae</taxon>
        <taxon>Xanthomonas</taxon>
    </lineage>
</organism>
<accession>A0A1V9GKY2</accession>
<name>A0A1V9GKY2_9XANT</name>